<dbReference type="AlphaFoldDB" id="A0A376G0Y4"/>
<evidence type="ECO:0000313" key="3">
    <source>
        <dbReference type="Proteomes" id="UP000254737"/>
    </source>
</evidence>
<keyword evidence="1" id="KW-0472">Membrane</keyword>
<accession>A0A376G0Y4</accession>
<gene>
    <name evidence="2" type="ORF">NCTC13456_00427</name>
</gene>
<organism evidence="2 3">
    <name type="scientific">Empedobacter falsenii</name>
    <dbReference type="NCBI Taxonomy" id="343874"/>
    <lineage>
        <taxon>Bacteria</taxon>
        <taxon>Pseudomonadati</taxon>
        <taxon>Bacteroidota</taxon>
        <taxon>Flavobacteriia</taxon>
        <taxon>Flavobacteriales</taxon>
        <taxon>Weeksellaceae</taxon>
        <taxon>Empedobacter</taxon>
    </lineage>
</organism>
<keyword evidence="1" id="KW-1133">Transmembrane helix</keyword>
<proteinExistence type="predicted"/>
<name>A0A376G0Y4_9FLAO</name>
<keyword evidence="1" id="KW-0812">Transmembrane</keyword>
<reference evidence="2 3" key="1">
    <citation type="submission" date="2018-06" db="EMBL/GenBank/DDBJ databases">
        <authorList>
            <consortium name="Pathogen Informatics"/>
            <person name="Doyle S."/>
        </authorList>
    </citation>
    <scope>NUCLEOTIDE SEQUENCE [LARGE SCALE GENOMIC DNA]</scope>
    <source>
        <strain evidence="2 3">NCTC13456</strain>
    </source>
</reference>
<sequence length="163" mass="18924">MDNIISLLSSLLCCILPFLLIFGIAFWASKSREKKQNALLAQVPTNAEFKAVLRYNFGNQQSKFLKMKAFQGSGVLYVLDDQIHYITTNNPNDNFIFDLKTSQINWIGVNLTNGLLEWFQLKNGEKDYYFNVETGMFIFNTNSKKMKTTQVFNYLKEAQKKYQ</sequence>
<protein>
    <submittedName>
        <fullName evidence="2">Uncharacterized protein</fullName>
    </submittedName>
</protein>
<dbReference type="STRING" id="343874.GCA_000805695_01779"/>
<dbReference type="Proteomes" id="UP000254737">
    <property type="component" value="Unassembled WGS sequence"/>
</dbReference>
<dbReference type="EMBL" id="UFXS01000001">
    <property type="protein sequence ID" value="STD53310.1"/>
    <property type="molecule type" value="Genomic_DNA"/>
</dbReference>
<evidence type="ECO:0000256" key="1">
    <source>
        <dbReference type="SAM" id="Phobius"/>
    </source>
</evidence>
<dbReference type="RefSeq" id="WP_114998405.1">
    <property type="nucleotide sequence ID" value="NZ_UFXS01000001.1"/>
</dbReference>
<feature type="transmembrane region" description="Helical" evidence="1">
    <location>
        <begin position="6"/>
        <end position="28"/>
    </location>
</feature>
<evidence type="ECO:0000313" key="2">
    <source>
        <dbReference type="EMBL" id="STD53310.1"/>
    </source>
</evidence>